<organism evidence="3 4">
    <name type="scientific">Tripterygium wilfordii</name>
    <name type="common">Thunder God vine</name>
    <dbReference type="NCBI Taxonomy" id="458696"/>
    <lineage>
        <taxon>Eukaryota</taxon>
        <taxon>Viridiplantae</taxon>
        <taxon>Streptophyta</taxon>
        <taxon>Embryophyta</taxon>
        <taxon>Tracheophyta</taxon>
        <taxon>Spermatophyta</taxon>
        <taxon>Magnoliopsida</taxon>
        <taxon>eudicotyledons</taxon>
        <taxon>Gunneridae</taxon>
        <taxon>Pentapetalae</taxon>
        <taxon>rosids</taxon>
        <taxon>fabids</taxon>
        <taxon>Celastrales</taxon>
        <taxon>Celastraceae</taxon>
        <taxon>Tripterygium</taxon>
    </lineage>
</organism>
<reference evidence="3 4" key="1">
    <citation type="journal article" date="2020" name="Nat. Commun.">
        <title>Genome of Tripterygium wilfordii and identification of cytochrome P450 involved in triptolide biosynthesis.</title>
        <authorList>
            <person name="Tu L."/>
            <person name="Su P."/>
            <person name="Zhang Z."/>
            <person name="Gao L."/>
            <person name="Wang J."/>
            <person name="Hu T."/>
            <person name="Zhou J."/>
            <person name="Zhang Y."/>
            <person name="Zhao Y."/>
            <person name="Liu Y."/>
            <person name="Song Y."/>
            <person name="Tong Y."/>
            <person name="Lu Y."/>
            <person name="Yang J."/>
            <person name="Xu C."/>
            <person name="Jia M."/>
            <person name="Peters R.J."/>
            <person name="Huang L."/>
            <person name="Gao W."/>
        </authorList>
    </citation>
    <scope>NUCLEOTIDE SEQUENCE [LARGE SCALE GENOMIC DNA]</scope>
    <source>
        <strain evidence="4">cv. XIE 37</strain>
        <tissue evidence="3">Leaf</tissue>
    </source>
</reference>
<protein>
    <recommendedName>
        <fullName evidence="2">Myb/SANT-like DNA-binding domain-containing protein</fullName>
    </recommendedName>
</protein>
<feature type="region of interest" description="Disordered" evidence="1">
    <location>
        <begin position="1"/>
        <end position="23"/>
    </location>
</feature>
<proteinExistence type="predicted"/>
<evidence type="ECO:0000313" key="3">
    <source>
        <dbReference type="EMBL" id="KAF5746312.1"/>
    </source>
</evidence>
<dbReference type="InParanoid" id="A0A7J7DIY3"/>
<dbReference type="InterPro" id="IPR044822">
    <property type="entry name" value="Myb_DNA-bind_4"/>
</dbReference>
<dbReference type="Proteomes" id="UP000593562">
    <property type="component" value="Unassembled WGS sequence"/>
</dbReference>
<dbReference type="AlphaFoldDB" id="A0A7J7DIY3"/>
<accession>A0A7J7DIY3</accession>
<comment type="caution">
    <text evidence="3">The sequence shown here is derived from an EMBL/GenBank/DDBJ whole genome shotgun (WGS) entry which is preliminary data.</text>
</comment>
<dbReference type="FunCoup" id="A0A7J7DIY3">
    <property type="interactions" value="447"/>
</dbReference>
<evidence type="ECO:0000259" key="2">
    <source>
        <dbReference type="Pfam" id="PF13837"/>
    </source>
</evidence>
<dbReference type="FunFam" id="1.10.10.60:FF:000152">
    <property type="entry name" value="Trihelix transcription factor ASIL2"/>
    <property type="match status" value="1"/>
</dbReference>
<sequence>MASLSSSPSPSPSAITGKKPQPIPWTHQETVHLIQAYQDKWYSLKRGPLKSGQWEEVAVTIAARCGYDYSYPAKSAIQCRHKMEKLRKRYRAERQRVSLGTTSSWQYFYLMESLESGPLPISARPPALVPSFVKQEVEEDELEDEEDEDDFTRTKSGSINYISRRHTVPMKRRREEEVEEEDEEEVRDVDFGLATEIRRLSKRLIGVEKRKMEMMRETERCRMAMENRRIKMILNSNRKIVDAIARAFATEEEEIKMRSQF</sequence>
<dbReference type="Pfam" id="PF13837">
    <property type="entry name" value="Myb_DNA-bind_4"/>
    <property type="match status" value="1"/>
</dbReference>
<dbReference type="Gene3D" id="1.10.10.60">
    <property type="entry name" value="Homeodomain-like"/>
    <property type="match status" value="1"/>
</dbReference>
<keyword evidence="4" id="KW-1185">Reference proteome</keyword>
<dbReference type="SMART" id="SM00595">
    <property type="entry name" value="MADF"/>
    <property type="match status" value="1"/>
</dbReference>
<gene>
    <name evidence="3" type="ORF">HS088_TW06G00483</name>
</gene>
<name>A0A7J7DIY3_TRIWF</name>
<dbReference type="InterPro" id="IPR044823">
    <property type="entry name" value="ASIL1/2-like"/>
</dbReference>
<feature type="domain" description="Myb/SANT-like DNA-binding" evidence="2">
    <location>
        <begin position="25"/>
        <end position="114"/>
    </location>
</feature>
<dbReference type="PANTHER" id="PTHR31307">
    <property type="entry name" value="TRIHELIX TRANSCRIPTION FACTOR ASIL2"/>
    <property type="match status" value="1"/>
</dbReference>
<evidence type="ECO:0000256" key="1">
    <source>
        <dbReference type="SAM" id="MobiDB-lite"/>
    </source>
</evidence>
<dbReference type="PANTHER" id="PTHR31307:SF3">
    <property type="entry name" value="HOMEODOMAIN-LIKE SUPERFAMILY PROTEIN"/>
    <property type="match status" value="1"/>
</dbReference>
<dbReference type="OrthoDB" id="1901794at2759"/>
<dbReference type="EMBL" id="JAAARO010000006">
    <property type="protein sequence ID" value="KAF5746312.1"/>
    <property type="molecule type" value="Genomic_DNA"/>
</dbReference>
<evidence type="ECO:0000313" key="4">
    <source>
        <dbReference type="Proteomes" id="UP000593562"/>
    </source>
</evidence>